<accession>A0A7N0VG35</accession>
<evidence type="ECO:0000313" key="3">
    <source>
        <dbReference type="Proteomes" id="UP000594263"/>
    </source>
</evidence>
<proteinExistence type="predicted"/>
<evidence type="ECO:0000256" key="1">
    <source>
        <dbReference type="SAM" id="MobiDB-lite"/>
    </source>
</evidence>
<keyword evidence="3" id="KW-1185">Reference proteome</keyword>
<feature type="region of interest" description="Disordered" evidence="1">
    <location>
        <begin position="1"/>
        <end position="79"/>
    </location>
</feature>
<evidence type="ECO:0000313" key="2">
    <source>
        <dbReference type="EnsemblPlants" id="Kaladp0791s0006.1.v1.1"/>
    </source>
</evidence>
<dbReference type="Proteomes" id="UP000594263">
    <property type="component" value="Unplaced"/>
</dbReference>
<protein>
    <submittedName>
        <fullName evidence="2">Uncharacterized protein</fullName>
    </submittedName>
</protein>
<dbReference type="AlphaFoldDB" id="A0A7N0VG35"/>
<feature type="compositionally biased region" description="Polar residues" evidence="1">
    <location>
        <begin position="63"/>
        <end position="75"/>
    </location>
</feature>
<dbReference type="EnsemblPlants" id="Kaladp0791s0006.1.v1.1">
    <property type="protein sequence ID" value="Kaladp0791s0006.1.v1.1"/>
    <property type="gene ID" value="Kaladp0791s0006.v1.1"/>
</dbReference>
<organism evidence="2 3">
    <name type="scientific">Kalanchoe fedtschenkoi</name>
    <name type="common">Lavender scallops</name>
    <name type="synonym">South American air plant</name>
    <dbReference type="NCBI Taxonomy" id="63787"/>
    <lineage>
        <taxon>Eukaryota</taxon>
        <taxon>Viridiplantae</taxon>
        <taxon>Streptophyta</taxon>
        <taxon>Embryophyta</taxon>
        <taxon>Tracheophyta</taxon>
        <taxon>Spermatophyta</taxon>
        <taxon>Magnoliopsida</taxon>
        <taxon>eudicotyledons</taxon>
        <taxon>Gunneridae</taxon>
        <taxon>Pentapetalae</taxon>
        <taxon>Saxifragales</taxon>
        <taxon>Crassulaceae</taxon>
        <taxon>Kalanchoe</taxon>
    </lineage>
</organism>
<sequence>MVSPSPLIRLKLDAQAENMGMQRENAASPEVEKANPMSNECVKSLGADGKPRDDNEDREKSASDQIKSPGGTSSEGHSKVRLGMLWEELISKALSSSEAWIIAEDFNTIATWEEKKGGDMSNDGSLRDFNEFMVRAGVSDVGYSGSPFTWTNN</sequence>
<dbReference type="Gramene" id="Kaladp0791s0006.1.v1.1">
    <property type="protein sequence ID" value="Kaladp0791s0006.1.v1.1"/>
    <property type="gene ID" value="Kaladp0791s0006.v1.1"/>
</dbReference>
<reference evidence="2" key="1">
    <citation type="submission" date="2021-01" db="UniProtKB">
        <authorList>
            <consortium name="EnsemblPlants"/>
        </authorList>
    </citation>
    <scope>IDENTIFICATION</scope>
</reference>
<feature type="compositionally biased region" description="Basic and acidic residues" evidence="1">
    <location>
        <begin position="49"/>
        <end position="62"/>
    </location>
</feature>
<name>A0A7N0VG35_KALFE</name>